<keyword evidence="5" id="KW-0472">Membrane</keyword>
<evidence type="ECO:0000313" key="7">
    <source>
        <dbReference type="EMBL" id="QQP90122.1"/>
    </source>
</evidence>
<reference evidence="7" key="1">
    <citation type="submission" date="2021-02" db="EMBL/GenBank/DDBJ databases">
        <title>Skermanella TT6 skin isolate.</title>
        <authorList>
            <person name="Lee K."/>
            <person name="Ganzorig M."/>
        </authorList>
    </citation>
    <scope>NUCLEOTIDE SEQUENCE</scope>
    <source>
        <strain evidence="7">TT6</strain>
    </source>
</reference>
<gene>
    <name evidence="7" type="ORF">IGS68_02295</name>
</gene>
<feature type="region of interest" description="Disordered" evidence="4">
    <location>
        <begin position="310"/>
        <end position="335"/>
    </location>
</feature>
<keyword evidence="8" id="KW-1185">Reference proteome</keyword>
<dbReference type="InterPro" id="IPR004089">
    <property type="entry name" value="MCPsignal_dom"/>
</dbReference>
<keyword evidence="5" id="KW-0812">Transmembrane</keyword>
<evidence type="ECO:0000256" key="4">
    <source>
        <dbReference type="SAM" id="MobiDB-lite"/>
    </source>
</evidence>
<dbReference type="SUPFAM" id="SSF58104">
    <property type="entry name" value="Methyl-accepting chemotaxis protein (MCP) signaling domain"/>
    <property type="match status" value="1"/>
</dbReference>
<keyword evidence="1 3" id="KW-0807">Transducer</keyword>
<dbReference type="SMART" id="SM00283">
    <property type="entry name" value="MA"/>
    <property type="match status" value="1"/>
</dbReference>
<dbReference type="Proteomes" id="UP000595197">
    <property type="component" value="Chromosome"/>
</dbReference>
<sequence length="618" mass="64406">MVEKKTALKSGNRLLLTILGAAVAVILVTSAGIGRYMSGSYERLAFAFMDGQSQQAMDVAVTDMLWRGHAATVAGVAAEIATEMRSAVQARDAAALKATAMAAPRRGVVTDGTVALLGVGVLDPGLKPLAEEWTDRPRPLPADLLGRLGARQGPERLQTLSHVWLDGDRPLLSVVVPAGGLRLTGYVLLHVDPLPRLESLDLRLGMAIAVTAPGSGRPLLRLDAFRIPDGAVTRPVALWLHAPGGERIAAVEAVTDTTDLSRALDDTVLTSALVFLAVGGGLSLAVLVAAWRFLVRVERADARIGAELDAARETEARRHAEEEARHRRAEAESQAERRRLLNELADGFEATIRQVAESVSSAATQVHANARSLAATAEEASRQTDTVAQASGRASANVAAVASSTEELTSSIAEIDRQTGNAREIAGRAVEEAARTDGTVQGLAAAADRIGDIVRMIQDIAGQTNLLALNATIEAARAGDAGKGFAIVASEVKNLATQTGKATEEIAAQIAHIQATTGEAVGAIRSITATIAQVSEITLAVAGAVGRQSAATAEIARNVDQASSGTHEVCEGISGVTEAARETGRTAGQMLDAALDLSRQSETLRGRVDVFIGEVRSA</sequence>
<evidence type="ECO:0000256" key="2">
    <source>
        <dbReference type="ARBA" id="ARBA00029447"/>
    </source>
</evidence>
<dbReference type="PANTHER" id="PTHR32089:SF112">
    <property type="entry name" value="LYSOZYME-LIKE PROTEIN-RELATED"/>
    <property type="match status" value="1"/>
</dbReference>
<keyword evidence="5" id="KW-1133">Transmembrane helix</keyword>
<evidence type="ECO:0000313" key="8">
    <source>
        <dbReference type="Proteomes" id="UP000595197"/>
    </source>
</evidence>
<feature type="domain" description="Methyl-accepting transducer" evidence="6">
    <location>
        <begin position="355"/>
        <end position="598"/>
    </location>
</feature>
<protein>
    <recommendedName>
        <fullName evidence="6">Methyl-accepting transducer domain-containing protein</fullName>
    </recommendedName>
</protein>
<proteinExistence type="inferred from homology"/>
<accession>A0ABX7BCF9</accession>
<dbReference type="InterPro" id="IPR004090">
    <property type="entry name" value="Chemotax_Me-accpt_rcpt"/>
</dbReference>
<dbReference type="Gene3D" id="1.10.287.950">
    <property type="entry name" value="Methyl-accepting chemotaxis protein"/>
    <property type="match status" value="1"/>
</dbReference>
<comment type="similarity">
    <text evidence="2">Belongs to the methyl-accepting chemotaxis (MCP) protein family.</text>
</comment>
<dbReference type="Pfam" id="PF00015">
    <property type="entry name" value="MCPsignal"/>
    <property type="match status" value="1"/>
</dbReference>
<dbReference type="PRINTS" id="PR00260">
    <property type="entry name" value="CHEMTRNSDUCR"/>
</dbReference>
<dbReference type="RefSeq" id="WP_201077030.1">
    <property type="nucleotide sequence ID" value="NZ_CP067420.1"/>
</dbReference>
<evidence type="ECO:0000256" key="3">
    <source>
        <dbReference type="PROSITE-ProRule" id="PRU00284"/>
    </source>
</evidence>
<evidence type="ECO:0000256" key="5">
    <source>
        <dbReference type="SAM" id="Phobius"/>
    </source>
</evidence>
<evidence type="ECO:0000259" key="6">
    <source>
        <dbReference type="PROSITE" id="PS50111"/>
    </source>
</evidence>
<feature type="transmembrane region" description="Helical" evidence="5">
    <location>
        <begin position="272"/>
        <end position="294"/>
    </location>
</feature>
<dbReference type="EMBL" id="CP067420">
    <property type="protein sequence ID" value="QQP90122.1"/>
    <property type="molecule type" value="Genomic_DNA"/>
</dbReference>
<organism evidence="7 8">
    <name type="scientific">Skermanella cutis</name>
    <dbReference type="NCBI Taxonomy" id="2775420"/>
    <lineage>
        <taxon>Bacteria</taxon>
        <taxon>Pseudomonadati</taxon>
        <taxon>Pseudomonadota</taxon>
        <taxon>Alphaproteobacteria</taxon>
        <taxon>Rhodospirillales</taxon>
        <taxon>Azospirillaceae</taxon>
        <taxon>Skermanella</taxon>
    </lineage>
</organism>
<dbReference type="PROSITE" id="PS50111">
    <property type="entry name" value="CHEMOTAXIS_TRANSDUC_2"/>
    <property type="match status" value="1"/>
</dbReference>
<dbReference type="PANTHER" id="PTHR32089">
    <property type="entry name" value="METHYL-ACCEPTING CHEMOTAXIS PROTEIN MCPB"/>
    <property type="match status" value="1"/>
</dbReference>
<name>A0ABX7BCF9_9PROT</name>
<evidence type="ECO:0000256" key="1">
    <source>
        <dbReference type="ARBA" id="ARBA00023224"/>
    </source>
</evidence>